<dbReference type="InterPro" id="IPR018212">
    <property type="entry name" value="Na/solute_symporter_CS"/>
</dbReference>
<dbReference type="GO" id="GO:0046942">
    <property type="term" value="P:carboxylic acid transport"/>
    <property type="evidence" value="ECO:0007669"/>
    <property type="project" value="UniProtKB-ARBA"/>
</dbReference>
<keyword evidence="4" id="KW-1003">Cell membrane</keyword>
<dbReference type="InterPro" id="IPR001734">
    <property type="entry name" value="Na/solute_symporter"/>
</dbReference>
<evidence type="ECO:0000256" key="9">
    <source>
        <dbReference type="SAM" id="Phobius"/>
    </source>
</evidence>
<dbReference type="KEGG" id="tsi:TSIB_0986"/>
<keyword evidence="6 9" id="KW-1133">Transmembrane helix</keyword>
<dbReference type="NCBIfam" id="TIGR00813">
    <property type="entry name" value="sss"/>
    <property type="match status" value="1"/>
</dbReference>
<protein>
    <submittedName>
        <fullName evidence="10">Sodium:proline symporter</fullName>
    </submittedName>
</protein>
<dbReference type="EMBL" id="CP001463">
    <property type="protein sequence ID" value="ACS90044.1"/>
    <property type="molecule type" value="Genomic_DNA"/>
</dbReference>
<comment type="subcellular location">
    <subcellularLocation>
        <location evidence="1">Membrane</location>
        <topology evidence="1">Multi-pass membrane protein</topology>
    </subcellularLocation>
</comment>
<dbReference type="STRING" id="604354.TSIB_0986"/>
<evidence type="ECO:0000256" key="6">
    <source>
        <dbReference type="ARBA" id="ARBA00022989"/>
    </source>
</evidence>
<sequence>MIDEAIFALYMLVLLGIGIWTYTRAKTVEEFFVAGRRLKTWLATATIAATWIGGGITIGVAAKAYAGKGISLWATTLGLGSTLILVGLFYAKPLRKMKLLTLADFFSERFGGKKGLSGTVGFILALAYIFAITAQIVAGARLIQVVLGWDYKTAAIVSGLIVTFYTILGGLWSVSLTDFIQLILVFVGVFGALIIGINAVGFEATVTKAEELGLLDFGKIILAFDFWALFIVFALGDIPAPDLMQRIFGSDSEKTAQISSLLGGISYYVMGILALLLGSIAAVKFPNLSDPELALPMLVKSMLPAGISGLALAGLMAAVMSNADSMLLAPGTLIAKNIYRDIINPQASDEDVLKVSRISLLVIGIFALILSTTRSGIVEWLYLAWDVIFATAFFPLTLGLWWDKTTYKGAFAGVVGGGIARIILEALTLSGAISQWWVASLGAPLISLVLTIALSFTSE</sequence>
<dbReference type="RefSeq" id="WP_015849263.1">
    <property type="nucleotide sequence ID" value="NC_012883.1"/>
</dbReference>
<feature type="transmembrane region" description="Helical" evidence="9">
    <location>
        <begin position="220"/>
        <end position="240"/>
    </location>
</feature>
<comment type="similarity">
    <text evidence="2 8">Belongs to the sodium:solute symporter (SSF) (TC 2.A.21) family.</text>
</comment>
<evidence type="ECO:0000256" key="1">
    <source>
        <dbReference type="ARBA" id="ARBA00004141"/>
    </source>
</evidence>
<organism evidence="10 11">
    <name type="scientific">Thermococcus sibiricus (strain DSM 12597 / MM 739)</name>
    <dbReference type="NCBI Taxonomy" id="604354"/>
    <lineage>
        <taxon>Archaea</taxon>
        <taxon>Methanobacteriati</taxon>
        <taxon>Methanobacteriota</taxon>
        <taxon>Thermococci</taxon>
        <taxon>Thermococcales</taxon>
        <taxon>Thermococcaceae</taxon>
        <taxon>Thermococcus</taxon>
    </lineage>
</organism>
<evidence type="ECO:0000256" key="3">
    <source>
        <dbReference type="ARBA" id="ARBA00022448"/>
    </source>
</evidence>
<feature type="transmembrane region" description="Helical" evidence="9">
    <location>
        <begin position="155"/>
        <end position="172"/>
    </location>
</feature>
<gene>
    <name evidence="10" type="ordered locus">TSIB_0986</name>
</gene>
<dbReference type="PANTHER" id="PTHR48086:SF7">
    <property type="entry name" value="SODIUM-SOLUTE SYMPORTER-RELATED"/>
    <property type="match status" value="1"/>
</dbReference>
<feature type="transmembrane region" description="Helical" evidence="9">
    <location>
        <begin position="119"/>
        <end position="143"/>
    </location>
</feature>
<feature type="transmembrane region" description="Helical" evidence="9">
    <location>
        <begin position="42"/>
        <end position="66"/>
    </location>
</feature>
<evidence type="ECO:0000313" key="11">
    <source>
        <dbReference type="Proteomes" id="UP000009079"/>
    </source>
</evidence>
<dbReference type="CDD" id="cd11474">
    <property type="entry name" value="SLC5sbd_CHT"/>
    <property type="match status" value="1"/>
</dbReference>
<feature type="transmembrane region" description="Helical" evidence="9">
    <location>
        <begin position="436"/>
        <end position="456"/>
    </location>
</feature>
<dbReference type="PROSITE" id="PS00456">
    <property type="entry name" value="NA_SOLUT_SYMP_1"/>
    <property type="match status" value="1"/>
</dbReference>
<proteinExistence type="inferred from homology"/>
<dbReference type="GeneID" id="8095981"/>
<dbReference type="PANTHER" id="PTHR48086">
    <property type="entry name" value="SODIUM/PROLINE SYMPORTER-RELATED"/>
    <property type="match status" value="1"/>
</dbReference>
<dbReference type="InterPro" id="IPR038377">
    <property type="entry name" value="Na/Glc_symporter_sf"/>
</dbReference>
<dbReference type="Gene3D" id="1.20.1730.10">
    <property type="entry name" value="Sodium/glucose cotransporter"/>
    <property type="match status" value="1"/>
</dbReference>
<accession>C6A349</accession>
<evidence type="ECO:0000256" key="4">
    <source>
        <dbReference type="ARBA" id="ARBA00022475"/>
    </source>
</evidence>
<feature type="transmembrane region" description="Helical" evidence="9">
    <location>
        <begin position="383"/>
        <end position="402"/>
    </location>
</feature>
<feature type="transmembrane region" description="Helical" evidence="9">
    <location>
        <begin position="261"/>
        <end position="282"/>
    </location>
</feature>
<evidence type="ECO:0000313" key="10">
    <source>
        <dbReference type="EMBL" id="ACS90044.1"/>
    </source>
</evidence>
<name>C6A349_THESM</name>
<dbReference type="PROSITE" id="PS50283">
    <property type="entry name" value="NA_SOLUT_SYMP_3"/>
    <property type="match status" value="1"/>
</dbReference>
<keyword evidence="11" id="KW-1185">Reference proteome</keyword>
<feature type="transmembrane region" description="Helical" evidence="9">
    <location>
        <begin position="302"/>
        <end position="320"/>
    </location>
</feature>
<keyword evidence="5 9" id="KW-0812">Transmembrane</keyword>
<dbReference type="AlphaFoldDB" id="C6A349"/>
<dbReference type="eggNOG" id="arCOG01316">
    <property type="taxonomic scope" value="Archaea"/>
</dbReference>
<dbReference type="GO" id="GO:0022857">
    <property type="term" value="F:transmembrane transporter activity"/>
    <property type="evidence" value="ECO:0007669"/>
    <property type="project" value="InterPro"/>
</dbReference>
<dbReference type="InterPro" id="IPR050277">
    <property type="entry name" value="Sodium:Solute_Symporter"/>
</dbReference>
<feature type="transmembrane region" description="Helical" evidence="9">
    <location>
        <begin position="409"/>
        <end position="430"/>
    </location>
</feature>
<keyword evidence="7 9" id="KW-0472">Membrane</keyword>
<dbReference type="Proteomes" id="UP000009079">
    <property type="component" value="Chromosome"/>
</dbReference>
<keyword evidence="3" id="KW-0813">Transport</keyword>
<feature type="transmembrane region" description="Helical" evidence="9">
    <location>
        <begin position="72"/>
        <end position="91"/>
    </location>
</feature>
<dbReference type="HOGENOM" id="CLU_018808_15_3_2"/>
<evidence type="ECO:0000256" key="5">
    <source>
        <dbReference type="ARBA" id="ARBA00022692"/>
    </source>
</evidence>
<dbReference type="Pfam" id="PF00474">
    <property type="entry name" value="SSF"/>
    <property type="match status" value="1"/>
</dbReference>
<evidence type="ECO:0000256" key="8">
    <source>
        <dbReference type="RuleBase" id="RU362091"/>
    </source>
</evidence>
<dbReference type="OrthoDB" id="9779at2157"/>
<feature type="transmembrane region" description="Helical" evidence="9">
    <location>
        <begin position="358"/>
        <end position="377"/>
    </location>
</feature>
<feature type="transmembrane region" description="Helical" evidence="9">
    <location>
        <begin position="6"/>
        <end position="22"/>
    </location>
</feature>
<reference evidence="10 11" key="1">
    <citation type="journal article" date="2009" name="Appl. Environ. Microbiol.">
        <title>Metabolic versatility and indigenous origin of the archaeon Thermococcus sibiricus, isolated from a siberian oil reservoir, as revealed by genome analysis.</title>
        <authorList>
            <person name="Mardanov A.V."/>
            <person name="Ravin N.V."/>
            <person name="Svetlitchnyi V.A."/>
            <person name="Beletsky A.V."/>
            <person name="Miroshnichenko M.L."/>
            <person name="Bonch-Osmolovskaya E.A."/>
            <person name="Skryabin K.G."/>
        </authorList>
    </citation>
    <scope>NUCLEOTIDE SEQUENCE [LARGE SCALE GENOMIC DNA]</scope>
    <source>
        <strain evidence="11">DSM 12597 / MM 739</strain>
    </source>
</reference>
<evidence type="ECO:0000256" key="2">
    <source>
        <dbReference type="ARBA" id="ARBA00006434"/>
    </source>
</evidence>
<dbReference type="GO" id="GO:0005886">
    <property type="term" value="C:plasma membrane"/>
    <property type="evidence" value="ECO:0007669"/>
    <property type="project" value="TreeGrafter"/>
</dbReference>
<dbReference type="PROSITE" id="PS00457">
    <property type="entry name" value="NA_SOLUT_SYMP_2"/>
    <property type="match status" value="1"/>
</dbReference>
<evidence type="ECO:0000256" key="7">
    <source>
        <dbReference type="ARBA" id="ARBA00023136"/>
    </source>
</evidence>
<feature type="transmembrane region" description="Helical" evidence="9">
    <location>
        <begin position="179"/>
        <end position="200"/>
    </location>
</feature>